<accession>A0A1H6FQF9</accession>
<dbReference type="CDD" id="cd07812">
    <property type="entry name" value="SRPBCC"/>
    <property type="match status" value="1"/>
</dbReference>
<evidence type="ECO:0000313" key="2">
    <source>
        <dbReference type="Proteomes" id="UP000199112"/>
    </source>
</evidence>
<keyword evidence="2" id="KW-1185">Reference proteome</keyword>
<dbReference type="SUPFAM" id="SSF55961">
    <property type="entry name" value="Bet v1-like"/>
    <property type="match status" value="1"/>
</dbReference>
<dbReference type="InterPro" id="IPR023393">
    <property type="entry name" value="START-like_dom_sf"/>
</dbReference>
<gene>
    <name evidence="1" type="ORF">SAMN04487967_0810</name>
</gene>
<dbReference type="AlphaFoldDB" id="A0A1H6FQF9"/>
<reference evidence="2" key="1">
    <citation type="submission" date="2016-10" db="EMBL/GenBank/DDBJ databases">
        <authorList>
            <person name="Varghese N."/>
            <person name="Submissions S."/>
        </authorList>
    </citation>
    <scope>NUCLEOTIDE SEQUENCE [LARGE SCALE GENOMIC DNA]</scope>
    <source>
        <strain evidence="2">CGMCC 1.8981</strain>
    </source>
</reference>
<organism evidence="1 2">
    <name type="scientific">Natronorubrum sediminis</name>
    <dbReference type="NCBI Taxonomy" id="640943"/>
    <lineage>
        <taxon>Archaea</taxon>
        <taxon>Methanobacteriati</taxon>
        <taxon>Methanobacteriota</taxon>
        <taxon>Stenosarchaea group</taxon>
        <taxon>Halobacteria</taxon>
        <taxon>Halobacteriales</taxon>
        <taxon>Natrialbaceae</taxon>
        <taxon>Natronorubrum</taxon>
    </lineage>
</organism>
<evidence type="ECO:0000313" key="1">
    <source>
        <dbReference type="EMBL" id="SEH12440.1"/>
    </source>
</evidence>
<sequence>MTILTFERIVPVGVDRILLSTLVYRSPEEVFPYVQAFTNYPRYTEHLKDVTVHGDGGVGSRYDLRFAWWKLTYTARSRVTDISEPESLEWRLTNRVDARGEWRIEAEPESAPDGEETASRVYFEAVYDPHTADTSSLSLPRFVSLEWVIKKVQPKLVGEAETVVERLVADIEGKRRPVELTVHETP</sequence>
<proteinExistence type="predicted"/>
<dbReference type="EMBL" id="FNWL01000001">
    <property type="protein sequence ID" value="SEH12440.1"/>
    <property type="molecule type" value="Genomic_DNA"/>
</dbReference>
<dbReference type="Gene3D" id="3.30.530.20">
    <property type="match status" value="1"/>
</dbReference>
<dbReference type="Proteomes" id="UP000199112">
    <property type="component" value="Unassembled WGS sequence"/>
</dbReference>
<dbReference type="Pfam" id="PF10604">
    <property type="entry name" value="Polyketide_cyc2"/>
    <property type="match status" value="1"/>
</dbReference>
<protein>
    <submittedName>
        <fullName evidence="1">Polyketide cyclase / dehydrase and lipid transport</fullName>
    </submittedName>
</protein>
<name>A0A1H6FQF9_9EURY</name>
<dbReference type="InterPro" id="IPR019587">
    <property type="entry name" value="Polyketide_cyclase/dehydratase"/>
</dbReference>